<organism evidence="1 2">
    <name type="scientific">Cupriavidus necator (strain ATCC 43291 / DSM 13513 / CCUG 52238 / LMG 8453 / N-1)</name>
    <name type="common">Ralstonia eutropha</name>
    <dbReference type="NCBI Taxonomy" id="1042878"/>
    <lineage>
        <taxon>Bacteria</taxon>
        <taxon>Pseudomonadati</taxon>
        <taxon>Pseudomonadota</taxon>
        <taxon>Betaproteobacteria</taxon>
        <taxon>Burkholderiales</taxon>
        <taxon>Burkholderiaceae</taxon>
        <taxon>Cupriavidus</taxon>
    </lineage>
</organism>
<dbReference type="RefSeq" id="WP_013953026.1">
    <property type="nucleotide sequence ID" value="NC_015723.1"/>
</dbReference>
<dbReference type="GeneID" id="34306953"/>
<dbReference type="KEGG" id="cnc:CNE_2c13690"/>
<reference evidence="1 2" key="1">
    <citation type="journal article" date="2011" name="J. Bacteriol.">
        <title>Complete genome sequence of the type strain Cupriavidus necator N-1.</title>
        <authorList>
            <person name="Poehlein A."/>
            <person name="Kusian B."/>
            <person name="Friedrich B."/>
            <person name="Daniel R."/>
            <person name="Bowien B."/>
        </authorList>
    </citation>
    <scope>NUCLEOTIDE SEQUENCE [LARGE SCALE GENOMIC DNA]</scope>
    <source>
        <strain evidence="2">ATCC 43291 / DSM 13513 / CCUG 52238 / LMG 8453 / N-1</strain>
    </source>
</reference>
<proteinExistence type="predicted"/>
<sequence length="97" mass="11069">MTSQEFRAFKANLAMLLRDMPIGTTADFSDVAVAYWDGTQVIGAYLRDGGRLDEDFEFDENVWESWHDELVGWQANPTFTEREELKASLQHPAQRAG</sequence>
<evidence type="ECO:0000313" key="1">
    <source>
        <dbReference type="EMBL" id="AEI80332.1"/>
    </source>
</evidence>
<gene>
    <name evidence="1" type="ordered locus">CNE_2c13690</name>
</gene>
<dbReference type="Proteomes" id="UP000006798">
    <property type="component" value="Chromosome 2"/>
</dbReference>
<dbReference type="EMBL" id="CP002878">
    <property type="protein sequence ID" value="AEI80332.1"/>
    <property type="molecule type" value="Genomic_DNA"/>
</dbReference>
<accession>F8GNF7</accession>
<evidence type="ECO:0000313" key="2">
    <source>
        <dbReference type="Proteomes" id="UP000006798"/>
    </source>
</evidence>
<dbReference type="AlphaFoldDB" id="F8GNF7"/>
<protein>
    <submittedName>
        <fullName evidence="1">Uncharacterized protein</fullName>
    </submittedName>
</protein>
<name>F8GNF7_CUPNN</name>
<dbReference type="HOGENOM" id="CLU_166667_0_0_4"/>